<evidence type="ECO:0000313" key="3">
    <source>
        <dbReference type="Proteomes" id="UP001085076"/>
    </source>
</evidence>
<name>A0A9D5CDQ9_9LILI</name>
<dbReference type="Gene3D" id="3.30.530.20">
    <property type="match status" value="1"/>
</dbReference>
<gene>
    <name evidence="2" type="ORF">J5N97_018771</name>
</gene>
<reference evidence="2" key="2">
    <citation type="journal article" date="2022" name="Hortic Res">
        <title>The genome of Dioscorea zingiberensis sheds light on the biosynthesis, origin and evolution of the medicinally important diosgenin saponins.</title>
        <authorList>
            <person name="Li Y."/>
            <person name="Tan C."/>
            <person name="Li Z."/>
            <person name="Guo J."/>
            <person name="Li S."/>
            <person name="Chen X."/>
            <person name="Wang C."/>
            <person name="Dai X."/>
            <person name="Yang H."/>
            <person name="Song W."/>
            <person name="Hou L."/>
            <person name="Xu J."/>
            <person name="Tong Z."/>
            <person name="Xu A."/>
            <person name="Yuan X."/>
            <person name="Wang W."/>
            <person name="Yang Q."/>
            <person name="Chen L."/>
            <person name="Sun Z."/>
            <person name="Wang K."/>
            <person name="Pan B."/>
            <person name="Chen J."/>
            <person name="Bao Y."/>
            <person name="Liu F."/>
            <person name="Qi X."/>
            <person name="Gang D.R."/>
            <person name="Wen J."/>
            <person name="Li J."/>
        </authorList>
    </citation>
    <scope>NUCLEOTIDE SEQUENCE</scope>
    <source>
        <strain evidence="2">Dzin_1.0</strain>
    </source>
</reference>
<dbReference type="InterPro" id="IPR023393">
    <property type="entry name" value="START-like_dom_sf"/>
</dbReference>
<evidence type="ECO:0000256" key="1">
    <source>
        <dbReference type="SAM" id="MobiDB-lite"/>
    </source>
</evidence>
<feature type="region of interest" description="Disordered" evidence="1">
    <location>
        <begin position="1"/>
        <end position="20"/>
    </location>
</feature>
<dbReference type="AlphaFoldDB" id="A0A9D5CDQ9"/>
<proteinExistence type="predicted"/>
<dbReference type="EMBL" id="JAGGNH010000005">
    <property type="protein sequence ID" value="KAJ0970812.1"/>
    <property type="molecule type" value="Genomic_DNA"/>
</dbReference>
<dbReference type="Proteomes" id="UP001085076">
    <property type="component" value="Miscellaneous, Linkage group lg05"/>
</dbReference>
<dbReference type="SUPFAM" id="SSF55961">
    <property type="entry name" value="Bet v1-like"/>
    <property type="match status" value="1"/>
</dbReference>
<sequence>MESGGEEVTSKSEAEKASEMDEIPAGLTVEEYAELKPTIEAHHQYRVGPGRCSSLLAQRVKAPAARVWAVVRRFDRPQVYKHFIRSCSIPGGSEIRVGCLRKIYILDGMLAFVTSDMSFEVFLKNGSFVSSIVMHMCGCVELEHDLMLLKIFLFGSCESKDDPLYMFLAIPF</sequence>
<protein>
    <submittedName>
        <fullName evidence="2">Uncharacterized protein</fullName>
    </submittedName>
</protein>
<accession>A0A9D5CDQ9</accession>
<evidence type="ECO:0000313" key="2">
    <source>
        <dbReference type="EMBL" id="KAJ0970812.1"/>
    </source>
</evidence>
<organism evidence="2 3">
    <name type="scientific">Dioscorea zingiberensis</name>
    <dbReference type="NCBI Taxonomy" id="325984"/>
    <lineage>
        <taxon>Eukaryota</taxon>
        <taxon>Viridiplantae</taxon>
        <taxon>Streptophyta</taxon>
        <taxon>Embryophyta</taxon>
        <taxon>Tracheophyta</taxon>
        <taxon>Spermatophyta</taxon>
        <taxon>Magnoliopsida</taxon>
        <taxon>Liliopsida</taxon>
        <taxon>Dioscoreales</taxon>
        <taxon>Dioscoreaceae</taxon>
        <taxon>Dioscorea</taxon>
    </lineage>
</organism>
<comment type="caution">
    <text evidence="2">The sequence shown here is derived from an EMBL/GenBank/DDBJ whole genome shotgun (WGS) entry which is preliminary data.</text>
</comment>
<reference evidence="2" key="1">
    <citation type="submission" date="2021-03" db="EMBL/GenBank/DDBJ databases">
        <authorList>
            <person name="Li Z."/>
            <person name="Yang C."/>
        </authorList>
    </citation>
    <scope>NUCLEOTIDE SEQUENCE</scope>
    <source>
        <strain evidence="2">Dzin_1.0</strain>
        <tissue evidence="2">Leaf</tissue>
    </source>
</reference>
<feature type="compositionally biased region" description="Basic and acidic residues" evidence="1">
    <location>
        <begin position="8"/>
        <end position="19"/>
    </location>
</feature>
<keyword evidence="3" id="KW-1185">Reference proteome</keyword>